<evidence type="ECO:0000313" key="1">
    <source>
        <dbReference type="EMBL" id="OQP57713.1"/>
    </source>
</evidence>
<dbReference type="AlphaFoldDB" id="A0A1V9FH67"/>
<dbReference type="Proteomes" id="UP000192796">
    <property type="component" value="Unassembled WGS sequence"/>
</dbReference>
<accession>A0A1V9FH67</accession>
<evidence type="ECO:0000313" key="2">
    <source>
        <dbReference type="Proteomes" id="UP000192796"/>
    </source>
</evidence>
<proteinExistence type="predicted"/>
<gene>
    <name evidence="1" type="ORF">A3860_08765</name>
</gene>
<keyword evidence="2" id="KW-1185">Reference proteome</keyword>
<organism evidence="1 2">
    <name type="scientific">Niastella vici</name>
    <dbReference type="NCBI Taxonomy" id="1703345"/>
    <lineage>
        <taxon>Bacteria</taxon>
        <taxon>Pseudomonadati</taxon>
        <taxon>Bacteroidota</taxon>
        <taxon>Chitinophagia</taxon>
        <taxon>Chitinophagales</taxon>
        <taxon>Chitinophagaceae</taxon>
        <taxon>Niastella</taxon>
    </lineage>
</organism>
<sequence length="75" mass="8591">MAGATNCFNGGNCYFFKVSGFAAILRLLGIQGYGYYKKEYEIITFHCSSDLTAKLNKYINENLHEQENILRNKKN</sequence>
<protein>
    <submittedName>
        <fullName evidence="1">Uncharacterized protein</fullName>
    </submittedName>
</protein>
<name>A0A1V9FH67_9BACT</name>
<comment type="caution">
    <text evidence="1">The sequence shown here is derived from an EMBL/GenBank/DDBJ whole genome shotgun (WGS) entry which is preliminary data.</text>
</comment>
<dbReference type="EMBL" id="LVYD01000113">
    <property type="protein sequence ID" value="OQP57713.1"/>
    <property type="molecule type" value="Genomic_DNA"/>
</dbReference>
<reference evidence="1 2" key="1">
    <citation type="submission" date="2016-03" db="EMBL/GenBank/DDBJ databases">
        <title>Niastella vici sp. nov., isolated from farmland soil.</title>
        <authorList>
            <person name="Chen L."/>
            <person name="Wang D."/>
            <person name="Yang S."/>
            <person name="Wang G."/>
        </authorList>
    </citation>
    <scope>NUCLEOTIDE SEQUENCE [LARGE SCALE GENOMIC DNA]</scope>
    <source>
        <strain evidence="1 2">DJ57</strain>
    </source>
</reference>